<evidence type="ECO:0000313" key="3">
    <source>
        <dbReference type="Proteomes" id="UP000789759"/>
    </source>
</evidence>
<dbReference type="Gene3D" id="1.10.340.70">
    <property type="match status" value="1"/>
</dbReference>
<gene>
    <name evidence="2" type="ORF">CPELLU_LOCUS17729</name>
</gene>
<dbReference type="InterPro" id="IPR050951">
    <property type="entry name" value="Retrovirus_Pol_polyprotein"/>
</dbReference>
<comment type="caution">
    <text evidence="2">The sequence shown here is derived from an EMBL/GenBank/DDBJ whole genome shotgun (WGS) entry which is preliminary data.</text>
</comment>
<evidence type="ECO:0000259" key="1">
    <source>
        <dbReference type="Pfam" id="PF17921"/>
    </source>
</evidence>
<feature type="domain" description="Integrase zinc-binding" evidence="1">
    <location>
        <begin position="80"/>
        <end position="134"/>
    </location>
</feature>
<feature type="non-terminal residue" evidence="2">
    <location>
        <position position="218"/>
    </location>
</feature>
<name>A0A9N9JWT0_9GLOM</name>
<dbReference type="OrthoDB" id="1938712at2759"/>
<organism evidence="2 3">
    <name type="scientific">Cetraspora pellucida</name>
    <dbReference type="NCBI Taxonomy" id="1433469"/>
    <lineage>
        <taxon>Eukaryota</taxon>
        <taxon>Fungi</taxon>
        <taxon>Fungi incertae sedis</taxon>
        <taxon>Mucoromycota</taxon>
        <taxon>Glomeromycotina</taxon>
        <taxon>Glomeromycetes</taxon>
        <taxon>Diversisporales</taxon>
        <taxon>Gigasporaceae</taxon>
        <taxon>Cetraspora</taxon>
    </lineage>
</organism>
<feature type="non-terminal residue" evidence="2">
    <location>
        <position position="1"/>
    </location>
</feature>
<dbReference type="InterPro" id="IPR041588">
    <property type="entry name" value="Integrase_H2C2"/>
</dbReference>
<dbReference type="PANTHER" id="PTHR37984">
    <property type="entry name" value="PROTEIN CBG26694"/>
    <property type="match status" value="1"/>
</dbReference>
<dbReference type="Proteomes" id="UP000789759">
    <property type="component" value="Unassembled WGS sequence"/>
</dbReference>
<sequence length="218" mass="25285">VEMLQAYNFVIKYRSEKTNMIADTLSKKPEVNSISEVHIDEELYERIKEKYEEDAHFQKILKALEDPNKENSRLCLTKKSKTRMLLLKEQHDISRHFGFEKTYEGLRRYYYWKNIAKDTKKYICSCDSCQCNKGSTQAPAGLLQLLEIPAQLWEVISIDFCKGLNVDSTYRGTTTHVTHDLHNEQIGIDEHKAYDCTAEGHVMAQLSQSRIRNSSNGP</sequence>
<proteinExistence type="predicted"/>
<dbReference type="PANTHER" id="PTHR37984:SF5">
    <property type="entry name" value="PROTEIN NYNRIN-LIKE"/>
    <property type="match status" value="1"/>
</dbReference>
<dbReference type="AlphaFoldDB" id="A0A9N9JWT0"/>
<keyword evidence="3" id="KW-1185">Reference proteome</keyword>
<evidence type="ECO:0000313" key="2">
    <source>
        <dbReference type="EMBL" id="CAG8801254.1"/>
    </source>
</evidence>
<dbReference type="EMBL" id="CAJVQA010031393">
    <property type="protein sequence ID" value="CAG8801254.1"/>
    <property type="molecule type" value="Genomic_DNA"/>
</dbReference>
<dbReference type="Pfam" id="PF17921">
    <property type="entry name" value="Integrase_H2C2"/>
    <property type="match status" value="1"/>
</dbReference>
<reference evidence="2" key="1">
    <citation type="submission" date="2021-06" db="EMBL/GenBank/DDBJ databases">
        <authorList>
            <person name="Kallberg Y."/>
            <person name="Tangrot J."/>
            <person name="Rosling A."/>
        </authorList>
    </citation>
    <scope>NUCLEOTIDE SEQUENCE</scope>
    <source>
        <strain evidence="2">FL966</strain>
    </source>
</reference>
<protein>
    <submittedName>
        <fullName evidence="2">20074_t:CDS:1</fullName>
    </submittedName>
</protein>
<accession>A0A9N9JWT0</accession>